<feature type="compositionally biased region" description="Pro residues" evidence="1">
    <location>
        <begin position="88"/>
        <end position="101"/>
    </location>
</feature>
<feature type="compositionally biased region" description="Acidic residues" evidence="1">
    <location>
        <begin position="160"/>
        <end position="174"/>
    </location>
</feature>
<comment type="caution">
    <text evidence="2">The sequence shown here is derived from an EMBL/GenBank/DDBJ whole genome shotgun (WGS) entry which is preliminary data.</text>
</comment>
<keyword evidence="3" id="KW-1185">Reference proteome</keyword>
<dbReference type="EMBL" id="JBBJCI010000125">
    <property type="protein sequence ID" value="KAK7247869.1"/>
    <property type="molecule type" value="Genomic_DNA"/>
</dbReference>
<gene>
    <name evidence="2" type="ORF">SO694_00120098</name>
</gene>
<evidence type="ECO:0000313" key="2">
    <source>
        <dbReference type="EMBL" id="KAK7247869.1"/>
    </source>
</evidence>
<feature type="compositionally biased region" description="Basic residues" evidence="1">
    <location>
        <begin position="68"/>
        <end position="79"/>
    </location>
</feature>
<protein>
    <submittedName>
        <fullName evidence="2">Uncharacterized protein</fullName>
    </submittedName>
</protein>
<feature type="region of interest" description="Disordered" evidence="1">
    <location>
        <begin position="35"/>
        <end position="108"/>
    </location>
</feature>
<accession>A0ABR1G496</accession>
<evidence type="ECO:0000313" key="3">
    <source>
        <dbReference type="Proteomes" id="UP001363151"/>
    </source>
</evidence>
<reference evidence="2 3" key="1">
    <citation type="submission" date="2024-03" db="EMBL/GenBank/DDBJ databases">
        <title>Aureococcus anophagefferens CCMP1851 and Kratosvirus quantuckense: Draft genome of a second virus-susceptible host strain in the model system.</title>
        <authorList>
            <person name="Chase E."/>
            <person name="Truchon A.R."/>
            <person name="Schepens W."/>
            <person name="Wilhelm S.W."/>
        </authorList>
    </citation>
    <scope>NUCLEOTIDE SEQUENCE [LARGE SCALE GENOMIC DNA]</scope>
    <source>
        <strain evidence="2 3">CCMP1851</strain>
    </source>
</reference>
<proteinExistence type="predicted"/>
<evidence type="ECO:0000256" key="1">
    <source>
        <dbReference type="SAM" id="MobiDB-lite"/>
    </source>
</evidence>
<sequence length="265" mass="28370">MAARRISKSSSVGEELDEIEFEVCSAAVVADLPSALPAKQPSSLRRAPPALETRDLVAAETNEISSPRARRRRGARRARSFSGSAPAPRRPPSPPRPPGAPPTNAGHKIFGALSGDAALTVFLRCFSGARLARLFCEPLTAPVPGEPWPREPASPTSTVADDDGGGDDPGDDDDEAGLAVLEARHSMPADELRATGAEGQFQSGTWAGDRRNFKLLYTLIRKNLEVVLERINAIELAMLDAINWDTQAPRSIVDEFGPATRTRST</sequence>
<feature type="region of interest" description="Disordered" evidence="1">
    <location>
        <begin position="141"/>
        <end position="174"/>
    </location>
</feature>
<dbReference type="Proteomes" id="UP001363151">
    <property type="component" value="Unassembled WGS sequence"/>
</dbReference>
<name>A0ABR1G496_AURAN</name>
<organism evidence="2 3">
    <name type="scientific">Aureococcus anophagefferens</name>
    <name type="common">Harmful bloom alga</name>
    <dbReference type="NCBI Taxonomy" id="44056"/>
    <lineage>
        <taxon>Eukaryota</taxon>
        <taxon>Sar</taxon>
        <taxon>Stramenopiles</taxon>
        <taxon>Ochrophyta</taxon>
        <taxon>Pelagophyceae</taxon>
        <taxon>Pelagomonadales</taxon>
        <taxon>Pelagomonadaceae</taxon>
        <taxon>Aureococcus</taxon>
    </lineage>
</organism>